<protein>
    <submittedName>
        <fullName evidence="2">Uncharacterized protein</fullName>
    </submittedName>
</protein>
<evidence type="ECO:0000313" key="2">
    <source>
        <dbReference type="EMBL" id="KAJ1197179.1"/>
    </source>
</evidence>
<dbReference type="Proteomes" id="UP001066276">
    <property type="component" value="Chromosome 2_1"/>
</dbReference>
<feature type="region of interest" description="Disordered" evidence="1">
    <location>
        <begin position="1"/>
        <end position="72"/>
    </location>
</feature>
<name>A0AAV7V6Q1_PLEWA</name>
<accession>A0AAV7V6Q1</accession>
<dbReference type="AlphaFoldDB" id="A0AAV7V6Q1"/>
<dbReference type="EMBL" id="JANPWB010000003">
    <property type="protein sequence ID" value="KAJ1197179.1"/>
    <property type="molecule type" value="Genomic_DNA"/>
</dbReference>
<evidence type="ECO:0000313" key="3">
    <source>
        <dbReference type="Proteomes" id="UP001066276"/>
    </source>
</evidence>
<keyword evidence="3" id="KW-1185">Reference proteome</keyword>
<sequence>MDSPLCPESDTTASGAAPAPSLPEPPTTPGPQRTALSLQPPAPAEGTGHNLGGPLERPRTGQGPSDPQRVPLGLQCLSRFECPRGRHALSG</sequence>
<gene>
    <name evidence="2" type="ORF">NDU88_001041</name>
</gene>
<evidence type="ECO:0000256" key="1">
    <source>
        <dbReference type="SAM" id="MobiDB-lite"/>
    </source>
</evidence>
<feature type="compositionally biased region" description="Pro residues" evidence="1">
    <location>
        <begin position="20"/>
        <end position="29"/>
    </location>
</feature>
<proteinExistence type="predicted"/>
<reference evidence="2" key="1">
    <citation type="journal article" date="2022" name="bioRxiv">
        <title>Sequencing and chromosome-scale assembly of the giantPleurodeles waltlgenome.</title>
        <authorList>
            <person name="Brown T."/>
            <person name="Elewa A."/>
            <person name="Iarovenko S."/>
            <person name="Subramanian E."/>
            <person name="Araus A.J."/>
            <person name="Petzold A."/>
            <person name="Susuki M."/>
            <person name="Suzuki K.-i.T."/>
            <person name="Hayashi T."/>
            <person name="Toyoda A."/>
            <person name="Oliveira C."/>
            <person name="Osipova E."/>
            <person name="Leigh N.D."/>
            <person name="Simon A."/>
            <person name="Yun M.H."/>
        </authorList>
    </citation>
    <scope>NUCLEOTIDE SEQUENCE</scope>
    <source>
        <strain evidence="2">20211129_DDA</strain>
        <tissue evidence="2">Liver</tissue>
    </source>
</reference>
<organism evidence="2 3">
    <name type="scientific">Pleurodeles waltl</name>
    <name type="common">Iberian ribbed newt</name>
    <dbReference type="NCBI Taxonomy" id="8319"/>
    <lineage>
        <taxon>Eukaryota</taxon>
        <taxon>Metazoa</taxon>
        <taxon>Chordata</taxon>
        <taxon>Craniata</taxon>
        <taxon>Vertebrata</taxon>
        <taxon>Euteleostomi</taxon>
        <taxon>Amphibia</taxon>
        <taxon>Batrachia</taxon>
        <taxon>Caudata</taxon>
        <taxon>Salamandroidea</taxon>
        <taxon>Salamandridae</taxon>
        <taxon>Pleurodelinae</taxon>
        <taxon>Pleurodeles</taxon>
    </lineage>
</organism>
<comment type="caution">
    <text evidence="2">The sequence shown here is derived from an EMBL/GenBank/DDBJ whole genome shotgun (WGS) entry which is preliminary data.</text>
</comment>